<proteinExistence type="predicted"/>
<sequence length="400" mass="46109">RGYLYVPVTIMKIDIPETGRVLPTFAKAHLPVTIMETDIPETERIFPAFAEARLLVTIMETDIPETERVFPAFAEVCLPVTIMETDILKTGRVFPTFAEVRVVIKRYATKTNAVLILGKTSKNPDGSDYRQTFFVCEKQGKYGKKNEKHTTKRTGCSFSVGVNYHKKVQEFIITKSCLEHNHDLCLDAMKFSTVMCKFDQNDLGLIEKLYNDDLQTKDIFSVLNSVSSKYIHKPDVYNAVSCQHNIVTKAAHNDERDQDGAFIQAIFWAYHSAISDIDHFRSTYPLVFALVYSEIYDFYYWVIQQLSQVFTKLIGDAQVTWMQHKESWLAPYMNGNINLDIKSSQHVESFHKHSQKLAYETFLHQNRNTQDSTDVDLEELHLICSRFAFESFVKQQDDLA</sequence>
<dbReference type="Proteomes" id="UP000789831">
    <property type="component" value="Unassembled WGS sequence"/>
</dbReference>
<dbReference type="InterPro" id="IPR052579">
    <property type="entry name" value="Zinc_finger_SWIM"/>
</dbReference>
<evidence type="ECO:0000313" key="2">
    <source>
        <dbReference type="Proteomes" id="UP000789831"/>
    </source>
</evidence>
<feature type="non-terminal residue" evidence="1">
    <location>
        <position position="1"/>
    </location>
</feature>
<organism evidence="1 2">
    <name type="scientific">Ambispora gerdemannii</name>
    <dbReference type="NCBI Taxonomy" id="144530"/>
    <lineage>
        <taxon>Eukaryota</taxon>
        <taxon>Fungi</taxon>
        <taxon>Fungi incertae sedis</taxon>
        <taxon>Mucoromycota</taxon>
        <taxon>Glomeromycotina</taxon>
        <taxon>Glomeromycetes</taxon>
        <taxon>Archaeosporales</taxon>
        <taxon>Ambisporaceae</taxon>
        <taxon>Ambispora</taxon>
    </lineage>
</organism>
<gene>
    <name evidence="1" type="ORF">AGERDE_LOCUS12157</name>
</gene>
<reference evidence="1" key="1">
    <citation type="submission" date="2021-06" db="EMBL/GenBank/DDBJ databases">
        <authorList>
            <person name="Kallberg Y."/>
            <person name="Tangrot J."/>
            <person name="Rosling A."/>
        </authorList>
    </citation>
    <scope>NUCLEOTIDE SEQUENCE</scope>
    <source>
        <strain evidence="1">MT106</strain>
    </source>
</reference>
<dbReference type="AlphaFoldDB" id="A0A9N9HE93"/>
<evidence type="ECO:0000313" key="1">
    <source>
        <dbReference type="EMBL" id="CAG8668725.1"/>
    </source>
</evidence>
<protein>
    <submittedName>
        <fullName evidence="1">50_t:CDS:1</fullName>
    </submittedName>
</protein>
<name>A0A9N9HE93_9GLOM</name>
<keyword evidence="2" id="KW-1185">Reference proteome</keyword>
<dbReference type="PANTHER" id="PTHR31569">
    <property type="entry name" value="SWIM-TYPE DOMAIN-CONTAINING PROTEIN"/>
    <property type="match status" value="1"/>
</dbReference>
<dbReference type="EMBL" id="CAJVPL010007262">
    <property type="protein sequence ID" value="CAG8668725.1"/>
    <property type="molecule type" value="Genomic_DNA"/>
</dbReference>
<dbReference type="PANTHER" id="PTHR31569:SF4">
    <property type="entry name" value="SWIM-TYPE DOMAIN-CONTAINING PROTEIN"/>
    <property type="match status" value="1"/>
</dbReference>
<comment type="caution">
    <text evidence="1">The sequence shown here is derived from an EMBL/GenBank/DDBJ whole genome shotgun (WGS) entry which is preliminary data.</text>
</comment>
<feature type="non-terminal residue" evidence="1">
    <location>
        <position position="400"/>
    </location>
</feature>
<accession>A0A9N9HE93</accession>
<dbReference type="OrthoDB" id="2411511at2759"/>